<evidence type="ECO:0000313" key="2">
    <source>
        <dbReference type="EMBL" id="EAR99791.1"/>
    </source>
</evidence>
<feature type="region of interest" description="Disordered" evidence="1">
    <location>
        <begin position="257"/>
        <end position="276"/>
    </location>
</feature>
<proteinExistence type="predicted"/>
<feature type="region of interest" description="Disordered" evidence="1">
    <location>
        <begin position="181"/>
        <end position="228"/>
    </location>
</feature>
<feature type="compositionally biased region" description="Basic residues" evidence="1">
    <location>
        <begin position="208"/>
        <end position="220"/>
    </location>
</feature>
<sequence length="616" mass="72220">MAWKYPNNKDQIKKYRESISYLPFTLREDTHCSPFYNFEKKQTNIPNIKPLEFQADELFKKESYRLQLVAESNNIESSQLQSMLSGKSLSSDSEEELKSEELLEMREKAKEKGRRKAEIFQSFQFGLQLEDMFNNNLSSLAKNINENQRSPQKTDFNFNNIRSGLLDEIDKVKGMIDNHKNFDDGYKSGDNFINTDQGNEENQDKDKRNKKQLKISKQNKNKNASKDQKELLDLSIQGLSPTKIKDAKSELNNQIVNQKDEKSNLPNQQDEDNISSENLNDYLNHNIIQRGVNRKKGLRQIFILYKKFKGNFYSIQIEIFYIPIYLSITDNLELVQDFFLWKDYLSKWMKLRGKIIENIFTSNGFRIMNLNQIKPVENILIIQDQDCSLEFWHDFQIYHNISLTTNEQRYFADYLNNLQTREEIYKSLISPSLLQKILRTYAAEKTPNTSLINTSTTQKLNQSKGFLPQINQKMQLQQVQQDQINEGQLQNQNTSSKKQMNQSRMLSRNSQSTKELTQIQKEKIDLVDLYSQYQNIMISSLGKKIKEPNKVQSISQGAILRQFNGVKMKILQQSFPYLAKQKQIEERLKNSPYKFPIFQAQNNQDNLSNNADNAKI</sequence>
<dbReference type="HOGENOM" id="CLU_443807_0_0_1"/>
<feature type="region of interest" description="Disordered" evidence="1">
    <location>
        <begin position="80"/>
        <end position="99"/>
    </location>
</feature>
<protein>
    <submittedName>
        <fullName evidence="2">Uncharacterized protein</fullName>
    </submittedName>
</protein>
<dbReference type="Proteomes" id="UP000009168">
    <property type="component" value="Unassembled WGS sequence"/>
</dbReference>
<dbReference type="InParanoid" id="Q23TB5"/>
<gene>
    <name evidence="2" type="ORF">TTHERM_00666670</name>
</gene>
<organism evidence="2 3">
    <name type="scientific">Tetrahymena thermophila (strain SB210)</name>
    <dbReference type="NCBI Taxonomy" id="312017"/>
    <lineage>
        <taxon>Eukaryota</taxon>
        <taxon>Sar</taxon>
        <taxon>Alveolata</taxon>
        <taxon>Ciliophora</taxon>
        <taxon>Intramacronucleata</taxon>
        <taxon>Oligohymenophorea</taxon>
        <taxon>Hymenostomatida</taxon>
        <taxon>Tetrahymenina</taxon>
        <taxon>Tetrahymenidae</taxon>
        <taxon>Tetrahymena</taxon>
    </lineage>
</organism>
<feature type="region of interest" description="Disordered" evidence="1">
    <location>
        <begin position="488"/>
        <end position="514"/>
    </location>
</feature>
<dbReference type="GeneID" id="7842505"/>
<keyword evidence="3" id="KW-1185">Reference proteome</keyword>
<name>Q23TB5_TETTS</name>
<evidence type="ECO:0000256" key="1">
    <source>
        <dbReference type="SAM" id="MobiDB-lite"/>
    </source>
</evidence>
<accession>Q23TB5</accession>
<dbReference type="RefSeq" id="XP_001020036.1">
    <property type="nucleotide sequence ID" value="XM_001020036.1"/>
</dbReference>
<dbReference type="EMBL" id="GG662636">
    <property type="protein sequence ID" value="EAR99791.1"/>
    <property type="molecule type" value="Genomic_DNA"/>
</dbReference>
<dbReference type="KEGG" id="tet:TTHERM_00666670"/>
<feature type="compositionally biased region" description="Low complexity" evidence="1">
    <location>
        <begin position="80"/>
        <end position="91"/>
    </location>
</feature>
<reference evidence="3" key="1">
    <citation type="journal article" date="2006" name="PLoS Biol.">
        <title>Macronuclear genome sequence of the ciliate Tetrahymena thermophila, a model eukaryote.</title>
        <authorList>
            <person name="Eisen J.A."/>
            <person name="Coyne R.S."/>
            <person name="Wu M."/>
            <person name="Wu D."/>
            <person name="Thiagarajan M."/>
            <person name="Wortman J.R."/>
            <person name="Badger J.H."/>
            <person name="Ren Q."/>
            <person name="Amedeo P."/>
            <person name="Jones K.M."/>
            <person name="Tallon L.J."/>
            <person name="Delcher A.L."/>
            <person name="Salzberg S.L."/>
            <person name="Silva J.C."/>
            <person name="Haas B.J."/>
            <person name="Majoros W.H."/>
            <person name="Farzad M."/>
            <person name="Carlton J.M."/>
            <person name="Smith R.K. Jr."/>
            <person name="Garg J."/>
            <person name="Pearlman R.E."/>
            <person name="Karrer K.M."/>
            <person name="Sun L."/>
            <person name="Manning G."/>
            <person name="Elde N.C."/>
            <person name="Turkewitz A.P."/>
            <person name="Asai D.J."/>
            <person name="Wilkes D.E."/>
            <person name="Wang Y."/>
            <person name="Cai H."/>
            <person name="Collins K."/>
            <person name="Stewart B.A."/>
            <person name="Lee S.R."/>
            <person name="Wilamowska K."/>
            <person name="Weinberg Z."/>
            <person name="Ruzzo W.L."/>
            <person name="Wloga D."/>
            <person name="Gaertig J."/>
            <person name="Frankel J."/>
            <person name="Tsao C.-C."/>
            <person name="Gorovsky M.A."/>
            <person name="Keeling P.J."/>
            <person name="Waller R.F."/>
            <person name="Patron N.J."/>
            <person name="Cherry J.M."/>
            <person name="Stover N.A."/>
            <person name="Krieger C.J."/>
            <person name="del Toro C."/>
            <person name="Ryder H.F."/>
            <person name="Williamson S.C."/>
            <person name="Barbeau R.A."/>
            <person name="Hamilton E.P."/>
            <person name="Orias E."/>
        </authorList>
    </citation>
    <scope>NUCLEOTIDE SEQUENCE [LARGE SCALE GENOMIC DNA]</scope>
    <source>
        <strain evidence="3">SB210</strain>
    </source>
</reference>
<dbReference type="OrthoDB" id="298893at2759"/>
<evidence type="ECO:0000313" key="3">
    <source>
        <dbReference type="Proteomes" id="UP000009168"/>
    </source>
</evidence>
<dbReference type="AlphaFoldDB" id="Q23TB5"/>